<evidence type="ECO:0000259" key="5">
    <source>
        <dbReference type="PROSITE" id="PS50102"/>
    </source>
</evidence>
<name>A0A914CT66_9BILA</name>
<evidence type="ECO:0000259" key="6">
    <source>
        <dbReference type="PROSITE" id="PS50128"/>
    </source>
</evidence>
<dbReference type="InterPro" id="IPR047488">
    <property type="entry name" value="SR140_cwf21"/>
</dbReference>
<dbReference type="AlphaFoldDB" id="A0A914CT66"/>
<feature type="domain" description="RRM" evidence="5">
    <location>
        <begin position="179"/>
        <end position="260"/>
    </location>
</feature>
<sequence length="972" mass="114590">MDRIKKKRNEEEQVRLQEVLHEFSETFDETTKPINKLFLRGEVVQAGSKTVSSGGSVYKPAPIAALTKRPVSLEAAKKKAEETAKKIMEEAQKKKVPSNRPPKPGSNKVTQKTKMTNLEMFKEELKQLQEMRQERRGLRDQLKTQMGVSEEDIDKIAPSLDNPYLNGANNEFDVDTHTTNLYLCNLPMDIKLEDLYETFGSYGPLASAKVLYPRPDENRFRDSLTGFVAFMTRIDAERALNAMAGERLNGNEIKVSWARPVVIPPTPFYVPYALQQLAMPDPPTGLPFNAKPFSDDLKKFLKKYKELPRLNAPLPDDLEMLDDYKEMINHAVVRVVIPTERPLLMLIHRTIEFMVREGPLFEAMLMGKERANPMFRFLFDNHHPTHVYYRWKLYSVLQGDDVRHWRLERFKMFNEGSWWEPPPHSLFNNGMPPQLYNTAYVPKSKRQAERERKRRRRSRSAEPEPKKLQPPKSKNWEKITVQEEKRKGALSATDRNEFEDLLRNLDPEKCSIGDAMIWCLEHADCAKEIAHCIYESLTIDETPLHKKLARVYLISDILANCGVRVKDVFYYRQHFGDVLQKVFKELNRTYEKIDSRIKAEQFRQRVMLCFRMWEDNVIYPTEILINYQNIFLGLAKAMPVDNPLASAMDVDEDIDGAPLEEESEHSMDEDIDGAPLEEDIYDNKYSSTSRVTSTYTKEPVFKEEAFKETSWDQVDVSAEPRVTTSKWEELEEAEGASMRMEDEDIDGIPLDEDESYISQSQEGQGFESLSGSKADISTLSRSPSPPVRTQEYEEKRRQLLREVEMKVMAYQDELENEGDRNIEEECQKYRQKLMKKMDEQLEKFTSTPKKQKEHKKKKNKDKDKEKEHDEEKERRRSRENENKKERRESLSEENGRERRDTHERERDRDRHRDSRRDDRERERTRDFDREDRNRDDWEKNRDYDSRGRESDRRDSERDRTGRRDRSPERRRR</sequence>
<dbReference type="Gene3D" id="6.10.140.420">
    <property type="match status" value="1"/>
</dbReference>
<dbReference type="SMART" id="SM00582">
    <property type="entry name" value="RPR"/>
    <property type="match status" value="1"/>
</dbReference>
<dbReference type="InterPro" id="IPR035979">
    <property type="entry name" value="RBD_domain_sf"/>
</dbReference>
<organism evidence="8 9">
    <name type="scientific">Acrobeloides nanus</name>
    <dbReference type="NCBI Taxonomy" id="290746"/>
    <lineage>
        <taxon>Eukaryota</taxon>
        <taxon>Metazoa</taxon>
        <taxon>Ecdysozoa</taxon>
        <taxon>Nematoda</taxon>
        <taxon>Chromadorea</taxon>
        <taxon>Rhabditida</taxon>
        <taxon>Tylenchina</taxon>
        <taxon>Cephalobomorpha</taxon>
        <taxon>Cephaloboidea</taxon>
        <taxon>Cephalobidae</taxon>
        <taxon>Acrobeloides</taxon>
    </lineage>
</organism>
<dbReference type="InterPro" id="IPR051485">
    <property type="entry name" value="SR-CTD_assoc_factor"/>
</dbReference>
<dbReference type="GO" id="GO:0006396">
    <property type="term" value="P:RNA processing"/>
    <property type="evidence" value="ECO:0007669"/>
    <property type="project" value="InterPro"/>
</dbReference>
<feature type="domain" description="CID" evidence="7">
    <location>
        <begin position="490"/>
        <end position="635"/>
    </location>
</feature>
<dbReference type="PROSITE" id="PS50102">
    <property type="entry name" value="RRM"/>
    <property type="match status" value="1"/>
</dbReference>
<dbReference type="InterPro" id="IPR012677">
    <property type="entry name" value="Nucleotide-bd_a/b_plait_sf"/>
</dbReference>
<evidence type="ECO:0000256" key="3">
    <source>
        <dbReference type="SAM" id="Coils"/>
    </source>
</evidence>
<evidence type="ECO:0000313" key="9">
    <source>
        <dbReference type="WBParaSite" id="ACRNAN_scaffold135.g20488.t1"/>
    </source>
</evidence>
<dbReference type="InterPro" id="IPR013170">
    <property type="entry name" value="mRNA_splic_Cwf21_dom"/>
</dbReference>
<dbReference type="Pfam" id="PF04818">
    <property type="entry name" value="CID"/>
    <property type="match status" value="1"/>
</dbReference>
<reference evidence="9" key="1">
    <citation type="submission" date="2022-11" db="UniProtKB">
        <authorList>
            <consortium name="WormBaseParasite"/>
        </authorList>
    </citation>
    <scope>IDENTIFICATION</scope>
</reference>
<dbReference type="WBParaSite" id="ACRNAN_scaffold135.g20488.t1">
    <property type="protein sequence ID" value="ACRNAN_scaffold135.g20488.t1"/>
    <property type="gene ID" value="ACRNAN_scaffold135.g20488"/>
</dbReference>
<feature type="compositionally biased region" description="Basic residues" evidence="4">
    <location>
        <begin position="849"/>
        <end position="859"/>
    </location>
</feature>
<feature type="domain" description="SURP motif" evidence="6">
    <location>
        <begin position="346"/>
        <end position="389"/>
    </location>
</feature>
<dbReference type="InterPro" id="IPR008942">
    <property type="entry name" value="ENTH_VHS"/>
</dbReference>
<dbReference type="SMART" id="SM00648">
    <property type="entry name" value="SWAP"/>
    <property type="match status" value="1"/>
</dbReference>
<dbReference type="Pfam" id="PF00076">
    <property type="entry name" value="RRM_1"/>
    <property type="match status" value="1"/>
</dbReference>
<feature type="compositionally biased region" description="Basic and acidic residues" evidence="4">
    <location>
        <begin position="860"/>
        <end position="972"/>
    </location>
</feature>
<dbReference type="InterPro" id="IPR000504">
    <property type="entry name" value="RRM_dom"/>
</dbReference>
<dbReference type="Gene3D" id="3.30.70.330">
    <property type="match status" value="1"/>
</dbReference>
<feature type="region of interest" description="Disordered" evidence="4">
    <location>
        <begin position="439"/>
        <end position="479"/>
    </location>
</feature>
<dbReference type="GO" id="GO:0005634">
    <property type="term" value="C:nucleus"/>
    <property type="evidence" value="ECO:0007669"/>
    <property type="project" value="TreeGrafter"/>
</dbReference>
<feature type="coiled-coil region" evidence="3">
    <location>
        <begin position="800"/>
        <end position="839"/>
    </location>
</feature>
<dbReference type="SMART" id="SM00360">
    <property type="entry name" value="RRM"/>
    <property type="match status" value="1"/>
</dbReference>
<dbReference type="PROSITE" id="PS51391">
    <property type="entry name" value="CID"/>
    <property type="match status" value="1"/>
</dbReference>
<feature type="compositionally biased region" description="Acidic residues" evidence="4">
    <location>
        <begin position="741"/>
        <end position="755"/>
    </location>
</feature>
<dbReference type="SUPFAM" id="SSF109905">
    <property type="entry name" value="Surp module (SWAP domain)"/>
    <property type="match status" value="1"/>
</dbReference>
<evidence type="ECO:0000259" key="7">
    <source>
        <dbReference type="PROSITE" id="PS51391"/>
    </source>
</evidence>
<protein>
    <submittedName>
        <fullName evidence="9">U2 snRNP-associated SURP motif-containing protein</fullName>
    </submittedName>
</protein>
<dbReference type="Pfam" id="PF08312">
    <property type="entry name" value="cwf21"/>
    <property type="match status" value="1"/>
</dbReference>
<evidence type="ECO:0000256" key="2">
    <source>
        <dbReference type="PROSITE-ProRule" id="PRU00176"/>
    </source>
</evidence>
<dbReference type="GO" id="GO:0003723">
    <property type="term" value="F:RNA binding"/>
    <property type="evidence" value="ECO:0007669"/>
    <property type="project" value="UniProtKB-UniRule"/>
</dbReference>
<dbReference type="Gene3D" id="1.25.40.90">
    <property type="match status" value="1"/>
</dbReference>
<feature type="compositionally biased region" description="Polar residues" evidence="4">
    <location>
        <begin position="756"/>
        <end position="782"/>
    </location>
</feature>
<dbReference type="InterPro" id="IPR006569">
    <property type="entry name" value="CID_dom"/>
</dbReference>
<dbReference type="InterPro" id="IPR035967">
    <property type="entry name" value="SWAP/Surp_sf"/>
</dbReference>
<accession>A0A914CT66</accession>
<dbReference type="SUPFAM" id="SSF54928">
    <property type="entry name" value="RNA-binding domain, RBD"/>
    <property type="match status" value="1"/>
</dbReference>
<keyword evidence="3" id="KW-0175">Coiled coil</keyword>
<evidence type="ECO:0000256" key="4">
    <source>
        <dbReference type="SAM" id="MobiDB-lite"/>
    </source>
</evidence>
<dbReference type="SUPFAM" id="SSF48464">
    <property type="entry name" value="ENTH/VHS domain"/>
    <property type="match status" value="1"/>
</dbReference>
<dbReference type="SMART" id="SM01115">
    <property type="entry name" value="cwf21"/>
    <property type="match status" value="1"/>
</dbReference>
<dbReference type="PROSITE" id="PS50128">
    <property type="entry name" value="SURP"/>
    <property type="match status" value="1"/>
</dbReference>
<evidence type="ECO:0000313" key="8">
    <source>
        <dbReference type="Proteomes" id="UP000887540"/>
    </source>
</evidence>
<evidence type="ECO:0000256" key="1">
    <source>
        <dbReference type="ARBA" id="ARBA00022884"/>
    </source>
</evidence>
<dbReference type="CDD" id="cd21370">
    <property type="entry name" value="cwf21_SR140"/>
    <property type="match status" value="1"/>
</dbReference>
<keyword evidence="8" id="KW-1185">Reference proteome</keyword>
<dbReference type="InterPro" id="IPR000061">
    <property type="entry name" value="Surp"/>
</dbReference>
<dbReference type="Gene3D" id="1.10.10.790">
    <property type="entry name" value="Surp module"/>
    <property type="match status" value="1"/>
</dbReference>
<dbReference type="Pfam" id="PF01805">
    <property type="entry name" value="Surp"/>
    <property type="match status" value="1"/>
</dbReference>
<feature type="region of interest" description="Disordered" evidence="4">
    <location>
        <begin position="839"/>
        <end position="972"/>
    </location>
</feature>
<feature type="region of interest" description="Disordered" evidence="4">
    <location>
        <begin position="708"/>
        <end position="795"/>
    </location>
</feature>
<proteinExistence type="predicted"/>
<dbReference type="PANTHER" id="PTHR23140">
    <property type="entry name" value="RNA PROCESSING PROTEIN LD23810P"/>
    <property type="match status" value="1"/>
</dbReference>
<feature type="region of interest" description="Disordered" evidence="4">
    <location>
        <begin position="89"/>
        <end position="110"/>
    </location>
</feature>
<keyword evidence="1 2" id="KW-0694">RNA-binding</keyword>
<dbReference type="Proteomes" id="UP000887540">
    <property type="component" value="Unplaced"/>
</dbReference>
<dbReference type="PANTHER" id="PTHR23140:SF0">
    <property type="entry name" value="U2 SNRNP-ASSOCIATED SURP MOTIF-CONTAINING PROTEIN"/>
    <property type="match status" value="1"/>
</dbReference>